<name>A0A9P4JXK8_9PLEO</name>
<dbReference type="PANTHER" id="PTHR24148">
    <property type="entry name" value="ANKYRIN REPEAT DOMAIN-CONTAINING PROTEIN 39 HOMOLOG-RELATED"/>
    <property type="match status" value="1"/>
</dbReference>
<dbReference type="EMBL" id="ML986760">
    <property type="protein sequence ID" value="KAF2258473.1"/>
    <property type="molecule type" value="Genomic_DNA"/>
</dbReference>
<dbReference type="OrthoDB" id="2157530at2759"/>
<gene>
    <name evidence="2" type="ORF">CC78DRAFT_478581</name>
</gene>
<protein>
    <recommendedName>
        <fullName evidence="1">Heterokaryon incompatibility domain-containing protein</fullName>
    </recommendedName>
</protein>
<comment type="caution">
    <text evidence="2">The sequence shown here is derived from an EMBL/GenBank/DDBJ whole genome shotgun (WGS) entry which is preliminary data.</text>
</comment>
<feature type="domain" description="Heterokaryon incompatibility" evidence="1">
    <location>
        <begin position="53"/>
        <end position="94"/>
    </location>
</feature>
<organism evidence="2 3">
    <name type="scientific">Lojkania enalia</name>
    <dbReference type="NCBI Taxonomy" id="147567"/>
    <lineage>
        <taxon>Eukaryota</taxon>
        <taxon>Fungi</taxon>
        <taxon>Dikarya</taxon>
        <taxon>Ascomycota</taxon>
        <taxon>Pezizomycotina</taxon>
        <taxon>Dothideomycetes</taxon>
        <taxon>Pleosporomycetidae</taxon>
        <taxon>Pleosporales</taxon>
        <taxon>Pleosporales incertae sedis</taxon>
        <taxon>Lojkania</taxon>
    </lineage>
</organism>
<proteinExistence type="predicted"/>
<sequence length="123" mass="14254">MRLEPSSDRNAPLRFSFRADTIDKFEHRYEAISYAWGERVSSRRLHCTENNADVWADAVCICQSDDTEKSSQIPLMRDIYKEASPVLVWVGNGALKRKDCECFPIFRGLLRMYPLPLIITKLL</sequence>
<dbReference type="InterPro" id="IPR052895">
    <property type="entry name" value="HetReg/Transcr_Mod"/>
</dbReference>
<keyword evidence="3" id="KW-1185">Reference proteome</keyword>
<accession>A0A9P4JXK8</accession>
<dbReference type="Proteomes" id="UP000800093">
    <property type="component" value="Unassembled WGS sequence"/>
</dbReference>
<dbReference type="InterPro" id="IPR010730">
    <property type="entry name" value="HET"/>
</dbReference>
<dbReference type="PANTHER" id="PTHR24148:SF80">
    <property type="entry name" value="HETEROKARYON INCOMPATIBILITY DOMAIN-CONTAINING PROTEIN"/>
    <property type="match status" value="1"/>
</dbReference>
<evidence type="ECO:0000313" key="2">
    <source>
        <dbReference type="EMBL" id="KAF2258473.1"/>
    </source>
</evidence>
<evidence type="ECO:0000259" key="1">
    <source>
        <dbReference type="Pfam" id="PF06985"/>
    </source>
</evidence>
<reference evidence="3" key="1">
    <citation type="journal article" date="2020" name="Stud. Mycol.">
        <title>101 Dothideomycetes genomes: A test case for predicting lifestyles and emergence of pathogens.</title>
        <authorList>
            <person name="Haridas S."/>
            <person name="Albert R."/>
            <person name="Binder M."/>
            <person name="Bloem J."/>
            <person name="LaButti K."/>
            <person name="Salamov A."/>
            <person name="Andreopoulos B."/>
            <person name="Baker S."/>
            <person name="Barry K."/>
            <person name="Bills G."/>
            <person name="Bluhm B."/>
            <person name="Cannon C."/>
            <person name="Castanera R."/>
            <person name="Culley D."/>
            <person name="Daum C."/>
            <person name="Ezra D."/>
            <person name="Gonzalez J."/>
            <person name="Henrissat B."/>
            <person name="Kuo A."/>
            <person name="Liang C."/>
            <person name="Lipzen A."/>
            <person name="Lutzoni F."/>
            <person name="Magnuson J."/>
            <person name="Mondo S."/>
            <person name="Nolan M."/>
            <person name="Ohm R."/>
            <person name="Pangilinan J."/>
            <person name="Park H.-J."/>
            <person name="Ramirez L."/>
            <person name="Alfaro M."/>
            <person name="Sun H."/>
            <person name="Tritt A."/>
            <person name="Yoshinaga Y."/>
            <person name="Zwiers L.-H."/>
            <person name="Turgeon B."/>
            <person name="Goodwin S."/>
            <person name="Spatafora J."/>
            <person name="Crous P."/>
            <person name="Grigoriev I."/>
        </authorList>
    </citation>
    <scope>NUCLEOTIDE SEQUENCE [LARGE SCALE GENOMIC DNA]</scope>
    <source>
        <strain evidence="3">CBS 304.66</strain>
    </source>
</reference>
<dbReference type="AlphaFoldDB" id="A0A9P4JXK8"/>
<evidence type="ECO:0000313" key="3">
    <source>
        <dbReference type="Proteomes" id="UP000800093"/>
    </source>
</evidence>
<dbReference type="Pfam" id="PF06985">
    <property type="entry name" value="HET"/>
    <property type="match status" value="1"/>
</dbReference>